<dbReference type="AlphaFoldDB" id="A0A8K0MWZ3"/>
<evidence type="ECO:0000313" key="3">
    <source>
        <dbReference type="Proteomes" id="UP000797356"/>
    </source>
</evidence>
<reference evidence="2" key="2">
    <citation type="submission" date="2019-07" db="EMBL/GenBank/DDBJ databases">
        <authorList>
            <person name="Yang Y."/>
            <person name="Bocs S."/>
            <person name="Baudouin L."/>
        </authorList>
    </citation>
    <scope>NUCLEOTIDE SEQUENCE</scope>
    <source>
        <tissue evidence="2">Spear leaf of Hainan Tall coconut</tissue>
    </source>
</reference>
<name>A0A8K0MWZ3_COCNU</name>
<reference evidence="2" key="1">
    <citation type="journal article" date="2017" name="Gigascience">
        <title>The genome draft of coconut (Cocos nucifera).</title>
        <authorList>
            <person name="Xiao Y."/>
            <person name="Xu P."/>
            <person name="Fan H."/>
            <person name="Baudouin L."/>
            <person name="Xia W."/>
            <person name="Bocs S."/>
            <person name="Xu J."/>
            <person name="Li Q."/>
            <person name="Guo A."/>
            <person name="Zhou L."/>
            <person name="Li J."/>
            <person name="Wu Y."/>
            <person name="Ma Z."/>
            <person name="Armero A."/>
            <person name="Issali A.E."/>
            <person name="Liu N."/>
            <person name="Peng M."/>
            <person name="Yang Y."/>
        </authorList>
    </citation>
    <scope>NUCLEOTIDE SEQUENCE</scope>
    <source>
        <tissue evidence="2">Spear leaf of Hainan Tall coconut</tissue>
    </source>
</reference>
<dbReference type="Proteomes" id="UP000797356">
    <property type="component" value="Chromosome 2"/>
</dbReference>
<protein>
    <submittedName>
        <fullName evidence="2">Putative beta-galactosidase 7-like</fullName>
    </submittedName>
</protein>
<evidence type="ECO:0000313" key="2">
    <source>
        <dbReference type="EMBL" id="KAG1331161.1"/>
    </source>
</evidence>
<sequence>MAEKKATKEAKIVKELMKQLQEKLAIIMEKNKALMDHQRKANEREKRLLELQQEVSKIFELETRMKKLKKMVSSQDDAVAA</sequence>
<accession>A0A8K0MWZ3</accession>
<feature type="coiled-coil region" evidence="1">
    <location>
        <begin position="3"/>
        <end position="71"/>
    </location>
</feature>
<dbReference type="EMBL" id="CM017873">
    <property type="protein sequence ID" value="KAG1331161.1"/>
    <property type="molecule type" value="Genomic_DNA"/>
</dbReference>
<organism evidence="2 3">
    <name type="scientific">Cocos nucifera</name>
    <name type="common">Coconut palm</name>
    <dbReference type="NCBI Taxonomy" id="13894"/>
    <lineage>
        <taxon>Eukaryota</taxon>
        <taxon>Viridiplantae</taxon>
        <taxon>Streptophyta</taxon>
        <taxon>Embryophyta</taxon>
        <taxon>Tracheophyta</taxon>
        <taxon>Spermatophyta</taxon>
        <taxon>Magnoliopsida</taxon>
        <taxon>Liliopsida</taxon>
        <taxon>Arecaceae</taxon>
        <taxon>Arecoideae</taxon>
        <taxon>Cocoseae</taxon>
        <taxon>Attaleinae</taxon>
        <taxon>Cocos</taxon>
    </lineage>
</organism>
<gene>
    <name evidence="2" type="ORF">COCNU_02G011290</name>
</gene>
<keyword evidence="3" id="KW-1185">Reference proteome</keyword>
<keyword evidence="1" id="KW-0175">Coiled coil</keyword>
<proteinExistence type="predicted"/>
<evidence type="ECO:0000256" key="1">
    <source>
        <dbReference type="SAM" id="Coils"/>
    </source>
</evidence>
<comment type="caution">
    <text evidence="2">The sequence shown here is derived from an EMBL/GenBank/DDBJ whole genome shotgun (WGS) entry which is preliminary data.</text>
</comment>